<organism evidence="6 7">
    <name type="scientific">Fodinicola feengrottensis</name>
    <dbReference type="NCBI Taxonomy" id="435914"/>
    <lineage>
        <taxon>Bacteria</taxon>
        <taxon>Bacillati</taxon>
        <taxon>Actinomycetota</taxon>
        <taxon>Actinomycetes</taxon>
        <taxon>Mycobacteriales</taxon>
        <taxon>Fodinicola</taxon>
    </lineage>
</organism>
<dbReference type="EMBL" id="BAAANY010000043">
    <property type="protein sequence ID" value="GAA1719065.1"/>
    <property type="molecule type" value="Genomic_DNA"/>
</dbReference>
<evidence type="ECO:0000256" key="1">
    <source>
        <dbReference type="ARBA" id="ARBA00023015"/>
    </source>
</evidence>
<dbReference type="InterPro" id="IPR050109">
    <property type="entry name" value="HTH-type_TetR-like_transc_reg"/>
</dbReference>
<sequence>MAATASRRTYAPRAPVEERRKQLLDAALKLVVSEGHTAATMEAVARQAGVSKPVIYGVYANRADLLDALLRREQEEGLRQVAAVVPDRLDPAGDLGAQLARIVDDLLRAVRAAPERWHCIVMPMPDMPAQFHAAREYARTLVLHRTEEMAGEFLRAAGASPDLSPDLVAHAVIALFEMAARLVLTAPEKYSPERITATVRAALNH</sequence>
<dbReference type="Gene3D" id="1.10.357.10">
    <property type="entry name" value="Tetracycline Repressor, domain 2"/>
    <property type="match status" value="1"/>
</dbReference>
<keyword evidence="7" id="KW-1185">Reference proteome</keyword>
<dbReference type="RefSeq" id="WP_344315151.1">
    <property type="nucleotide sequence ID" value="NZ_BAAANY010000043.1"/>
</dbReference>
<dbReference type="PANTHER" id="PTHR30055:SF234">
    <property type="entry name" value="HTH-TYPE TRANSCRIPTIONAL REGULATOR BETI"/>
    <property type="match status" value="1"/>
</dbReference>
<dbReference type="SUPFAM" id="SSF46689">
    <property type="entry name" value="Homeodomain-like"/>
    <property type="match status" value="1"/>
</dbReference>
<dbReference type="Proteomes" id="UP001500618">
    <property type="component" value="Unassembled WGS sequence"/>
</dbReference>
<evidence type="ECO:0000313" key="7">
    <source>
        <dbReference type="Proteomes" id="UP001500618"/>
    </source>
</evidence>
<keyword evidence="2 4" id="KW-0238">DNA-binding</keyword>
<accession>A0ABN2J6Z7</accession>
<name>A0ABN2J6Z7_9ACTN</name>
<evidence type="ECO:0000256" key="4">
    <source>
        <dbReference type="PROSITE-ProRule" id="PRU00335"/>
    </source>
</evidence>
<dbReference type="PANTHER" id="PTHR30055">
    <property type="entry name" value="HTH-TYPE TRANSCRIPTIONAL REGULATOR RUTR"/>
    <property type="match status" value="1"/>
</dbReference>
<evidence type="ECO:0000313" key="6">
    <source>
        <dbReference type="EMBL" id="GAA1719065.1"/>
    </source>
</evidence>
<reference evidence="6 7" key="1">
    <citation type="journal article" date="2019" name="Int. J. Syst. Evol. Microbiol.">
        <title>The Global Catalogue of Microorganisms (GCM) 10K type strain sequencing project: providing services to taxonomists for standard genome sequencing and annotation.</title>
        <authorList>
            <consortium name="The Broad Institute Genomics Platform"/>
            <consortium name="The Broad Institute Genome Sequencing Center for Infectious Disease"/>
            <person name="Wu L."/>
            <person name="Ma J."/>
        </authorList>
    </citation>
    <scope>NUCLEOTIDE SEQUENCE [LARGE SCALE GENOMIC DNA]</scope>
    <source>
        <strain evidence="6 7">JCM 14718</strain>
    </source>
</reference>
<protein>
    <submittedName>
        <fullName evidence="6">TetR/AcrR family transcriptional regulator</fullName>
    </submittedName>
</protein>
<gene>
    <name evidence="6" type="ORF">GCM10009765_79320</name>
</gene>
<keyword evidence="3" id="KW-0804">Transcription</keyword>
<evidence type="ECO:0000256" key="2">
    <source>
        <dbReference type="ARBA" id="ARBA00023125"/>
    </source>
</evidence>
<comment type="caution">
    <text evidence="6">The sequence shown here is derived from an EMBL/GenBank/DDBJ whole genome shotgun (WGS) entry which is preliminary data.</text>
</comment>
<dbReference type="InterPro" id="IPR001647">
    <property type="entry name" value="HTH_TetR"/>
</dbReference>
<proteinExistence type="predicted"/>
<dbReference type="Pfam" id="PF00440">
    <property type="entry name" value="TetR_N"/>
    <property type="match status" value="1"/>
</dbReference>
<evidence type="ECO:0000256" key="3">
    <source>
        <dbReference type="ARBA" id="ARBA00023163"/>
    </source>
</evidence>
<dbReference type="PROSITE" id="PS50977">
    <property type="entry name" value="HTH_TETR_2"/>
    <property type="match status" value="1"/>
</dbReference>
<dbReference type="InterPro" id="IPR009057">
    <property type="entry name" value="Homeodomain-like_sf"/>
</dbReference>
<evidence type="ECO:0000259" key="5">
    <source>
        <dbReference type="PROSITE" id="PS50977"/>
    </source>
</evidence>
<feature type="DNA-binding region" description="H-T-H motif" evidence="4">
    <location>
        <begin position="40"/>
        <end position="59"/>
    </location>
</feature>
<feature type="domain" description="HTH tetR-type" evidence="5">
    <location>
        <begin position="17"/>
        <end position="77"/>
    </location>
</feature>
<keyword evidence="1" id="KW-0805">Transcription regulation</keyword>
<dbReference type="PRINTS" id="PR00455">
    <property type="entry name" value="HTHTETR"/>
</dbReference>